<reference evidence="3" key="1">
    <citation type="submission" date="2015-02" db="EMBL/GenBank/DDBJ databases">
        <title>Genome sequencing for Strongylocentrotus purpuratus.</title>
        <authorList>
            <person name="Murali S."/>
            <person name="Liu Y."/>
            <person name="Vee V."/>
            <person name="English A."/>
            <person name="Wang M."/>
            <person name="Skinner E."/>
            <person name="Han Y."/>
            <person name="Muzny D.M."/>
            <person name="Worley K.C."/>
            <person name="Gibbs R.A."/>
        </authorList>
    </citation>
    <scope>NUCLEOTIDE SEQUENCE</scope>
</reference>
<dbReference type="RefSeq" id="XP_030847835.1">
    <property type="nucleotide sequence ID" value="XM_030991975.1"/>
</dbReference>
<dbReference type="InParanoid" id="A0A7M7PBD3"/>
<dbReference type="GeneID" id="115926740"/>
<keyword evidence="3" id="KW-1185">Reference proteome</keyword>
<proteinExistence type="predicted"/>
<evidence type="ECO:0000313" key="3">
    <source>
        <dbReference type="Proteomes" id="UP000007110"/>
    </source>
</evidence>
<name>A0A7M7PBD3_STRPU</name>
<dbReference type="Proteomes" id="UP000007110">
    <property type="component" value="Unassembled WGS sequence"/>
</dbReference>
<dbReference type="KEGG" id="spu:115926740"/>
<evidence type="ECO:0000313" key="2">
    <source>
        <dbReference type="EnsemblMetazoa" id="XP_030847835"/>
    </source>
</evidence>
<protein>
    <submittedName>
        <fullName evidence="2">Uncharacterized protein</fullName>
    </submittedName>
</protein>
<sequence length="114" mass="11728">MEKEGKEGRENGGENGTSDTKEAENTQTADNEVPEKCGVERDTGNGVDQNVADGIKTDACPGPKVLPGTGLDPHTEDASVDTSGKTDGEESGGPQITDASSEPKETKPKTGALQ</sequence>
<dbReference type="EnsemblMetazoa" id="XM_030991975">
    <property type="protein sequence ID" value="XP_030847835"/>
    <property type="gene ID" value="LOC115926740"/>
</dbReference>
<accession>A0A7M7PBD3</accession>
<organism evidence="2 3">
    <name type="scientific">Strongylocentrotus purpuratus</name>
    <name type="common">Purple sea urchin</name>
    <dbReference type="NCBI Taxonomy" id="7668"/>
    <lineage>
        <taxon>Eukaryota</taxon>
        <taxon>Metazoa</taxon>
        <taxon>Echinodermata</taxon>
        <taxon>Eleutherozoa</taxon>
        <taxon>Echinozoa</taxon>
        <taxon>Echinoidea</taxon>
        <taxon>Euechinoidea</taxon>
        <taxon>Echinacea</taxon>
        <taxon>Camarodonta</taxon>
        <taxon>Echinidea</taxon>
        <taxon>Strongylocentrotidae</taxon>
        <taxon>Strongylocentrotus</taxon>
    </lineage>
</organism>
<dbReference type="AlphaFoldDB" id="A0A7M7PBD3"/>
<feature type="compositionally biased region" description="Basic and acidic residues" evidence="1">
    <location>
        <begin position="33"/>
        <end position="43"/>
    </location>
</feature>
<feature type="region of interest" description="Disordered" evidence="1">
    <location>
        <begin position="1"/>
        <end position="114"/>
    </location>
</feature>
<reference evidence="2" key="2">
    <citation type="submission" date="2021-01" db="UniProtKB">
        <authorList>
            <consortium name="EnsemblMetazoa"/>
        </authorList>
    </citation>
    <scope>IDENTIFICATION</scope>
</reference>
<feature type="compositionally biased region" description="Basic and acidic residues" evidence="1">
    <location>
        <begin position="1"/>
        <end position="12"/>
    </location>
</feature>
<evidence type="ECO:0000256" key="1">
    <source>
        <dbReference type="SAM" id="MobiDB-lite"/>
    </source>
</evidence>